<dbReference type="PANTHER" id="PTHR37984:SF5">
    <property type="entry name" value="PROTEIN NYNRIN-LIKE"/>
    <property type="match status" value="1"/>
</dbReference>
<dbReference type="Gene3D" id="3.30.70.270">
    <property type="match status" value="2"/>
</dbReference>
<reference evidence="4 5" key="1">
    <citation type="submission" date="2015-09" db="EMBL/GenBank/DDBJ databases">
        <title>Draft genome of the parasitic nematode Teladorsagia circumcincta isolate WARC Sus (inbred).</title>
        <authorList>
            <person name="Mitreva M."/>
        </authorList>
    </citation>
    <scope>NUCLEOTIDE SEQUENCE [LARGE SCALE GENOMIC DNA]</scope>
    <source>
        <strain evidence="4 5">S</strain>
    </source>
</reference>
<accession>A0A2G9UJT0</accession>
<dbReference type="InterPro" id="IPR050951">
    <property type="entry name" value="Retrovirus_Pol_polyprotein"/>
</dbReference>
<organism evidence="4 5">
    <name type="scientific">Teladorsagia circumcincta</name>
    <name type="common">Brown stomach worm</name>
    <name type="synonym">Ostertagia circumcincta</name>
    <dbReference type="NCBI Taxonomy" id="45464"/>
    <lineage>
        <taxon>Eukaryota</taxon>
        <taxon>Metazoa</taxon>
        <taxon>Ecdysozoa</taxon>
        <taxon>Nematoda</taxon>
        <taxon>Chromadorea</taxon>
        <taxon>Rhabditida</taxon>
        <taxon>Rhabditina</taxon>
        <taxon>Rhabditomorpha</taxon>
        <taxon>Strongyloidea</taxon>
        <taxon>Trichostrongylidae</taxon>
        <taxon>Teladorsagia</taxon>
    </lineage>
</organism>
<evidence type="ECO:0000256" key="1">
    <source>
        <dbReference type="ARBA" id="ARBA00023268"/>
    </source>
</evidence>
<dbReference type="PANTHER" id="PTHR37984">
    <property type="entry name" value="PROTEIN CBG26694"/>
    <property type="match status" value="1"/>
</dbReference>
<dbReference type="PROSITE" id="PS50878">
    <property type="entry name" value="RT_POL"/>
    <property type="match status" value="1"/>
</dbReference>
<dbReference type="Pfam" id="PF00078">
    <property type="entry name" value="RVT_1"/>
    <property type="match status" value="1"/>
</dbReference>
<dbReference type="AlphaFoldDB" id="A0A2G9UJT0"/>
<dbReference type="GO" id="GO:0003824">
    <property type="term" value="F:catalytic activity"/>
    <property type="evidence" value="ECO:0007669"/>
    <property type="project" value="UniProtKB-KW"/>
</dbReference>
<evidence type="ECO:0000259" key="3">
    <source>
        <dbReference type="PROSITE" id="PS50878"/>
    </source>
</evidence>
<dbReference type="InterPro" id="IPR043128">
    <property type="entry name" value="Rev_trsase/Diguanyl_cyclase"/>
</dbReference>
<keyword evidence="5" id="KW-1185">Reference proteome</keyword>
<protein>
    <recommendedName>
        <fullName evidence="3">Reverse transcriptase domain-containing protein</fullName>
    </recommendedName>
</protein>
<dbReference type="EMBL" id="KZ346276">
    <property type="protein sequence ID" value="PIO70406.1"/>
    <property type="molecule type" value="Genomic_DNA"/>
</dbReference>
<name>A0A2G9UJT0_TELCI</name>
<evidence type="ECO:0000256" key="2">
    <source>
        <dbReference type="SAM" id="MobiDB-lite"/>
    </source>
</evidence>
<gene>
    <name evidence="4" type="ORF">TELCIR_07740</name>
</gene>
<dbReference type="InterPro" id="IPR041577">
    <property type="entry name" value="RT_RNaseH_2"/>
</dbReference>
<feature type="compositionally biased region" description="Acidic residues" evidence="2">
    <location>
        <begin position="219"/>
        <end position="230"/>
    </location>
</feature>
<dbReference type="Pfam" id="PF17919">
    <property type="entry name" value="RT_RNaseH_2"/>
    <property type="match status" value="1"/>
</dbReference>
<feature type="region of interest" description="Disordered" evidence="2">
    <location>
        <begin position="190"/>
        <end position="230"/>
    </location>
</feature>
<proteinExistence type="predicted"/>
<keyword evidence="1" id="KW-0511">Multifunctional enzyme</keyword>
<dbReference type="OrthoDB" id="5829234at2759"/>
<evidence type="ECO:0000313" key="4">
    <source>
        <dbReference type="EMBL" id="PIO70406.1"/>
    </source>
</evidence>
<dbReference type="FunFam" id="3.30.70.270:FF:000026">
    <property type="entry name" value="Transposon Ty3-G Gag-Pol polyprotein"/>
    <property type="match status" value="1"/>
</dbReference>
<dbReference type="Proteomes" id="UP000230423">
    <property type="component" value="Unassembled WGS sequence"/>
</dbReference>
<feature type="domain" description="Reverse transcriptase" evidence="3">
    <location>
        <begin position="1"/>
        <end position="65"/>
    </location>
</feature>
<sequence length="230" mass="25394">METILGGIDGVLVYLDDITVTGPDDKTHLGRLETVLRRLKEAGFKLKRQKCEFFKKEIEFLGHVVDANGTRPSPNKLKAILNMPQPKNLKELESYLGMVQYYGKFVPRLATLAAPLNELRKKGVEWQWKEKQAQAFQAIRKRLTTVDTLAHYNPEVPVVLATDASEYGRRPETLRHFSLAVAGGGGFSTTTAGVRADGTGGHRSRGQATPEGAMRTDGNGEDGREEVEDG</sequence>
<evidence type="ECO:0000313" key="5">
    <source>
        <dbReference type="Proteomes" id="UP000230423"/>
    </source>
</evidence>
<dbReference type="InterPro" id="IPR043502">
    <property type="entry name" value="DNA/RNA_pol_sf"/>
</dbReference>
<dbReference type="InterPro" id="IPR000477">
    <property type="entry name" value="RT_dom"/>
</dbReference>
<dbReference type="SUPFAM" id="SSF56672">
    <property type="entry name" value="DNA/RNA polymerases"/>
    <property type="match status" value="1"/>
</dbReference>
<dbReference type="FunFam" id="3.30.70.270:FF:000003">
    <property type="entry name" value="Transposon Ty3-G Gag-Pol polyprotein"/>
    <property type="match status" value="1"/>
</dbReference>